<dbReference type="InterPro" id="IPR015424">
    <property type="entry name" value="PyrdxlP-dep_Trfase"/>
</dbReference>
<feature type="domain" description="Aminotransferase class V" evidence="1">
    <location>
        <begin position="22"/>
        <end position="277"/>
    </location>
</feature>
<dbReference type="InterPro" id="IPR015422">
    <property type="entry name" value="PyrdxlP-dep_Trfase_small"/>
</dbReference>
<keyword evidence="3" id="KW-1185">Reference proteome</keyword>
<protein>
    <submittedName>
        <fullName evidence="2">Cysteine desulfurase-like protein</fullName>
    </submittedName>
</protein>
<dbReference type="RefSeq" id="WP_344504163.1">
    <property type="nucleotide sequence ID" value="NZ_BAAAQD010000009.1"/>
</dbReference>
<dbReference type="InterPro" id="IPR015421">
    <property type="entry name" value="PyrdxlP-dep_Trfase_major"/>
</dbReference>
<dbReference type="InterPro" id="IPR000192">
    <property type="entry name" value="Aminotrans_V_dom"/>
</dbReference>
<feature type="domain" description="Aminotransferase class V" evidence="1">
    <location>
        <begin position="317"/>
        <end position="416"/>
    </location>
</feature>
<evidence type="ECO:0000313" key="2">
    <source>
        <dbReference type="EMBL" id="GAA1524722.1"/>
    </source>
</evidence>
<comment type="caution">
    <text evidence="2">The sequence shown here is derived from an EMBL/GenBank/DDBJ whole genome shotgun (WGS) entry which is preliminary data.</text>
</comment>
<dbReference type="InterPro" id="IPR011340">
    <property type="entry name" value="Cys_dSase-rel"/>
</dbReference>
<dbReference type="SUPFAM" id="SSF53383">
    <property type="entry name" value="PLP-dependent transferases"/>
    <property type="match status" value="1"/>
</dbReference>
<dbReference type="Proteomes" id="UP001501470">
    <property type="component" value="Unassembled WGS sequence"/>
</dbReference>
<dbReference type="PANTHER" id="PTHR43586:SF21">
    <property type="entry name" value="PYRIDOXAL PHOSPHATE (PLP)-DEPENDENT ASPARTATE AMINOTRANSFERASE SUPERFAMILY"/>
    <property type="match status" value="1"/>
</dbReference>
<sequence length="420" mass="43307">MPFDVARIRQAHPALAEGYAHFDGAAGTLVAEPVARAVAGVLGGAVSNRTTAFAPGRRALAIVDAARAAAGDLLGADPAGVVFGQSATALVYTVARGLAGTWEPGDNVVVTRLDHDANVRPWVQLASAMGVEVRWAAFDPATGALPVAAFEPLVDARTRVVAVTAASNAIGTVPDVPAIAALAHGFGAVVHVDGVHATAHLPVDVAALGADYYVTSAYKWSGPHLAACVAAPAQWERTAMLKLLPSSDAVPERFELGTPSFELLAGFTAAVDFLATLDDAGTPDDTGTLNDAGTLDGAGVLDGAASRPRRERVLRSMAAVHSYETRLFERLLDGLRSMPAVRVLPAPAGGCPTVSFRVAGEDPATTAARLGDQGICVFSGDYYAAEYFTAMGLRETGGAVRAGIYHYTTADEVDRLLAAL</sequence>
<accession>A0ABP4LKV5</accession>
<proteinExistence type="predicted"/>
<dbReference type="Gene3D" id="3.40.640.10">
    <property type="entry name" value="Type I PLP-dependent aspartate aminotransferase-like (Major domain)"/>
    <property type="match status" value="1"/>
</dbReference>
<evidence type="ECO:0000313" key="3">
    <source>
        <dbReference type="Proteomes" id="UP001501470"/>
    </source>
</evidence>
<evidence type="ECO:0000259" key="1">
    <source>
        <dbReference type="Pfam" id="PF00266"/>
    </source>
</evidence>
<reference evidence="3" key="1">
    <citation type="journal article" date="2019" name="Int. J. Syst. Evol. Microbiol.">
        <title>The Global Catalogue of Microorganisms (GCM) 10K type strain sequencing project: providing services to taxonomists for standard genome sequencing and annotation.</title>
        <authorList>
            <consortium name="The Broad Institute Genomics Platform"/>
            <consortium name="The Broad Institute Genome Sequencing Center for Infectious Disease"/>
            <person name="Wu L."/>
            <person name="Ma J."/>
        </authorList>
    </citation>
    <scope>NUCLEOTIDE SEQUENCE [LARGE SCALE GENOMIC DNA]</scope>
    <source>
        <strain evidence="3">JCM 15933</strain>
    </source>
</reference>
<dbReference type="EMBL" id="BAAAQD010000009">
    <property type="protein sequence ID" value="GAA1524722.1"/>
    <property type="molecule type" value="Genomic_DNA"/>
</dbReference>
<dbReference type="Gene3D" id="3.90.1150.10">
    <property type="entry name" value="Aspartate Aminotransferase, domain 1"/>
    <property type="match status" value="1"/>
</dbReference>
<organism evidence="2 3">
    <name type="scientific">Dactylosporangium maewongense</name>
    <dbReference type="NCBI Taxonomy" id="634393"/>
    <lineage>
        <taxon>Bacteria</taxon>
        <taxon>Bacillati</taxon>
        <taxon>Actinomycetota</taxon>
        <taxon>Actinomycetes</taxon>
        <taxon>Micromonosporales</taxon>
        <taxon>Micromonosporaceae</taxon>
        <taxon>Dactylosporangium</taxon>
    </lineage>
</organism>
<dbReference type="PANTHER" id="PTHR43586">
    <property type="entry name" value="CYSTEINE DESULFURASE"/>
    <property type="match status" value="1"/>
</dbReference>
<name>A0ABP4LKV5_9ACTN</name>
<gene>
    <name evidence="2" type="ORF">GCM10009827_046660</name>
</gene>
<dbReference type="Pfam" id="PF00266">
    <property type="entry name" value="Aminotran_5"/>
    <property type="match status" value="2"/>
</dbReference>
<dbReference type="NCBIfam" id="TIGR01976">
    <property type="entry name" value="am_tr_V_VC1184"/>
    <property type="match status" value="1"/>
</dbReference>